<dbReference type="PANTHER" id="PTHR39165">
    <property type="entry name" value="IG HYPOTHETICAL 17883"/>
    <property type="match status" value="1"/>
</dbReference>
<dbReference type="InterPro" id="IPR007403">
    <property type="entry name" value="DUF456"/>
</dbReference>
<evidence type="ECO:0000256" key="1">
    <source>
        <dbReference type="SAM" id="Phobius"/>
    </source>
</evidence>
<feature type="transmembrane region" description="Helical" evidence="1">
    <location>
        <begin position="134"/>
        <end position="159"/>
    </location>
</feature>
<keyword evidence="1" id="KW-0472">Membrane</keyword>
<reference evidence="2 3" key="1">
    <citation type="submission" date="2019-04" db="EMBL/GenBank/DDBJ databases">
        <title>Genome sequence of Bacillus hwajinpoensis strain Y2.</title>
        <authorList>
            <person name="Fair J.L."/>
            <person name="Maclea K.S."/>
        </authorList>
    </citation>
    <scope>NUCLEOTIDE SEQUENCE [LARGE SCALE GENOMIC DNA]</scope>
    <source>
        <strain evidence="2 3">Y2</strain>
    </source>
</reference>
<dbReference type="EMBL" id="SWFM01000003">
    <property type="protein sequence ID" value="TKD70134.1"/>
    <property type="molecule type" value="Genomic_DNA"/>
</dbReference>
<dbReference type="OrthoDB" id="9808460at2"/>
<comment type="caution">
    <text evidence="2">The sequence shown here is derived from an EMBL/GenBank/DDBJ whole genome shotgun (WGS) entry which is preliminary data.</text>
</comment>
<evidence type="ECO:0000313" key="3">
    <source>
        <dbReference type="Proteomes" id="UP000310541"/>
    </source>
</evidence>
<accession>A0A4U1MI11</accession>
<dbReference type="AlphaFoldDB" id="A0A4U1MI11"/>
<dbReference type="RefSeq" id="WP_136947551.1">
    <property type="nucleotide sequence ID" value="NZ_SWFM01000003.1"/>
</dbReference>
<feature type="transmembrane region" description="Helical" evidence="1">
    <location>
        <begin position="52"/>
        <end position="72"/>
    </location>
</feature>
<keyword evidence="1" id="KW-0812">Transmembrane</keyword>
<dbReference type="Pfam" id="PF04306">
    <property type="entry name" value="DUF456"/>
    <property type="match status" value="1"/>
</dbReference>
<feature type="transmembrane region" description="Helical" evidence="1">
    <location>
        <begin position="12"/>
        <end position="40"/>
    </location>
</feature>
<name>A0A4U1MI11_9BACL</name>
<keyword evidence="1" id="KW-1133">Transmembrane helix</keyword>
<proteinExistence type="predicted"/>
<protein>
    <submittedName>
        <fullName evidence="2">DUF456 family protein</fullName>
    </submittedName>
</protein>
<organism evidence="2 3">
    <name type="scientific">Guptibacillus hwajinpoensis</name>
    <dbReference type="NCBI Taxonomy" id="208199"/>
    <lineage>
        <taxon>Bacteria</taxon>
        <taxon>Bacillati</taxon>
        <taxon>Bacillota</taxon>
        <taxon>Bacilli</taxon>
        <taxon>Bacillales</taxon>
        <taxon>Guptibacillaceae</taxon>
        <taxon>Guptibacillus</taxon>
    </lineage>
</organism>
<sequence>MEILFWSVISVAFVVAFVGLIYPIIPAVLFVYIGFVLYGVFFEFVPMTIDFWIIQILLTVLLFVADYASNLFGVKKYGGSKAAIWGSTIGLLIGPFIIPFVGILLGPFIGAVGAELVIHRKPFKESVQVGVGSLLGFLGGALMKGVLQAIMVIVFLIYVI</sequence>
<feature type="transmembrane region" description="Helical" evidence="1">
    <location>
        <begin position="84"/>
        <end position="114"/>
    </location>
</feature>
<gene>
    <name evidence="2" type="ORF">FBF83_12865</name>
</gene>
<evidence type="ECO:0000313" key="2">
    <source>
        <dbReference type="EMBL" id="TKD70134.1"/>
    </source>
</evidence>
<dbReference type="PANTHER" id="PTHR39165:SF1">
    <property type="entry name" value="DUF456 DOMAIN-CONTAINING PROTEIN"/>
    <property type="match status" value="1"/>
</dbReference>
<dbReference type="Proteomes" id="UP000310541">
    <property type="component" value="Unassembled WGS sequence"/>
</dbReference>